<dbReference type="OrthoDB" id="10468304at2759"/>
<keyword evidence="2" id="KW-0479">Metal-binding</keyword>
<evidence type="ECO:0000256" key="3">
    <source>
        <dbReference type="ARBA" id="ARBA00022737"/>
    </source>
</evidence>
<dbReference type="VEuPathDB" id="FungiDB:PGTG_10985"/>
<dbReference type="GeneID" id="10544222"/>
<gene>
    <name evidence="11" type="ORF">PGTG_10985</name>
</gene>
<dbReference type="GO" id="GO:0008270">
    <property type="term" value="F:zinc ion binding"/>
    <property type="evidence" value="ECO:0007669"/>
    <property type="project" value="UniProtKB-KW"/>
</dbReference>
<proteinExistence type="predicted"/>
<keyword evidence="4" id="KW-0863">Zinc-finger</keyword>
<dbReference type="InParanoid" id="E3KN20"/>
<dbReference type="EMBL" id="DS178296">
    <property type="protein sequence ID" value="EFP85656.2"/>
    <property type="molecule type" value="Genomic_DNA"/>
</dbReference>
<dbReference type="PANTHER" id="PTHR24383">
    <property type="entry name" value="ZINC FINGER PROTEIN"/>
    <property type="match status" value="1"/>
</dbReference>
<dbReference type="KEGG" id="pgr:PGTG_10985"/>
<keyword evidence="5" id="KW-0862">Zinc</keyword>
<evidence type="ECO:0000256" key="2">
    <source>
        <dbReference type="ARBA" id="ARBA00022723"/>
    </source>
</evidence>
<evidence type="ECO:0000256" key="1">
    <source>
        <dbReference type="ARBA" id="ARBA00004123"/>
    </source>
</evidence>
<keyword evidence="7" id="KW-0238">DNA-binding</keyword>
<name>E3KN20_PUCGT</name>
<evidence type="ECO:0000256" key="5">
    <source>
        <dbReference type="ARBA" id="ARBA00022833"/>
    </source>
</evidence>
<accession>E3KN20</accession>
<evidence type="ECO:0000256" key="7">
    <source>
        <dbReference type="ARBA" id="ARBA00023125"/>
    </source>
</evidence>
<dbReference type="Proteomes" id="UP000008783">
    <property type="component" value="Unassembled WGS sequence"/>
</dbReference>
<sequence>MIEDQEIACGSENVMYETHELDKIDLDEIEWDDRSDLDINAATHQFHPEQLVTSEAIPEESVQQPEPDFDLKNYSADDVNRWASTLSAEEFKHLRIMGPDARTESFQHNKFHYQPDNINNNDFDQQQLHPQDNNFGSNLYNHFDEHTSQMEENLDGLETVDANSGFDDGGFDDGGFDNGGFGDGGFGNGSFDNGGFDDGGFDDGDGFSDDDGFDDGNGFDYY</sequence>
<dbReference type="AlphaFoldDB" id="E3KN20"/>
<evidence type="ECO:0000256" key="9">
    <source>
        <dbReference type="ARBA" id="ARBA00023242"/>
    </source>
</evidence>
<keyword evidence="6" id="KW-0805">Transcription regulation</keyword>
<keyword evidence="3" id="KW-0677">Repeat</keyword>
<reference evidence="12" key="2">
    <citation type="journal article" date="2011" name="Proc. Natl. Acad. Sci. U.S.A.">
        <title>Obligate biotrophy features unraveled by the genomic analysis of rust fungi.</title>
        <authorList>
            <person name="Duplessis S."/>
            <person name="Cuomo C.A."/>
            <person name="Lin Y.-C."/>
            <person name="Aerts A."/>
            <person name="Tisserant E."/>
            <person name="Veneault-Fourrey C."/>
            <person name="Joly D.L."/>
            <person name="Hacquard S."/>
            <person name="Amselem J."/>
            <person name="Cantarel B.L."/>
            <person name="Chiu R."/>
            <person name="Coutinho P.M."/>
            <person name="Feau N."/>
            <person name="Field M."/>
            <person name="Frey P."/>
            <person name="Gelhaye E."/>
            <person name="Goldberg J."/>
            <person name="Grabherr M.G."/>
            <person name="Kodira C.D."/>
            <person name="Kohler A."/>
            <person name="Kuees U."/>
            <person name="Lindquist E.A."/>
            <person name="Lucas S.M."/>
            <person name="Mago R."/>
            <person name="Mauceli E."/>
            <person name="Morin E."/>
            <person name="Murat C."/>
            <person name="Pangilinan J.L."/>
            <person name="Park R."/>
            <person name="Pearson M."/>
            <person name="Quesneville H."/>
            <person name="Rouhier N."/>
            <person name="Sakthikumar S."/>
            <person name="Salamov A.A."/>
            <person name="Schmutz J."/>
            <person name="Selles B."/>
            <person name="Shapiro H."/>
            <person name="Tanguay P."/>
            <person name="Tuskan G.A."/>
            <person name="Henrissat B."/>
            <person name="Van de Peer Y."/>
            <person name="Rouze P."/>
            <person name="Ellis J.G."/>
            <person name="Dodds P.N."/>
            <person name="Schein J.E."/>
            <person name="Zhong S."/>
            <person name="Hamelin R.C."/>
            <person name="Grigoriev I.V."/>
            <person name="Szabo L.J."/>
            <person name="Martin F."/>
        </authorList>
    </citation>
    <scope>NUCLEOTIDE SEQUENCE [LARGE SCALE GENOMIC DNA]</scope>
    <source>
        <strain evidence="12">CRL 75-36-700-3 / race SCCL</strain>
    </source>
</reference>
<evidence type="ECO:0000256" key="8">
    <source>
        <dbReference type="ARBA" id="ARBA00023163"/>
    </source>
</evidence>
<feature type="compositionally biased region" description="Gly residues" evidence="10">
    <location>
        <begin position="176"/>
        <end position="188"/>
    </location>
</feature>
<dbReference type="RefSeq" id="XP_003330075.2">
    <property type="nucleotide sequence ID" value="XM_003330027.2"/>
</dbReference>
<comment type="subcellular location">
    <subcellularLocation>
        <location evidence="1">Nucleus</location>
    </subcellularLocation>
</comment>
<evidence type="ECO:0000313" key="11">
    <source>
        <dbReference type="EMBL" id="EFP85656.2"/>
    </source>
</evidence>
<feature type="compositionally biased region" description="Acidic residues" evidence="10">
    <location>
        <begin position="199"/>
        <end position="214"/>
    </location>
</feature>
<evidence type="ECO:0000256" key="6">
    <source>
        <dbReference type="ARBA" id="ARBA00023015"/>
    </source>
</evidence>
<evidence type="ECO:0000256" key="4">
    <source>
        <dbReference type="ARBA" id="ARBA00022771"/>
    </source>
</evidence>
<feature type="region of interest" description="Disordered" evidence="10">
    <location>
        <begin position="166"/>
        <end position="222"/>
    </location>
</feature>
<organism evidence="11 12">
    <name type="scientific">Puccinia graminis f. sp. tritici (strain CRL 75-36-700-3 / race SCCL)</name>
    <name type="common">Black stem rust fungus</name>
    <dbReference type="NCBI Taxonomy" id="418459"/>
    <lineage>
        <taxon>Eukaryota</taxon>
        <taxon>Fungi</taxon>
        <taxon>Dikarya</taxon>
        <taxon>Basidiomycota</taxon>
        <taxon>Pucciniomycotina</taxon>
        <taxon>Pucciniomycetes</taxon>
        <taxon>Pucciniales</taxon>
        <taxon>Pucciniaceae</taxon>
        <taxon>Puccinia</taxon>
    </lineage>
</organism>
<keyword evidence="9" id="KW-0539">Nucleus</keyword>
<evidence type="ECO:0000313" key="12">
    <source>
        <dbReference type="Proteomes" id="UP000008783"/>
    </source>
</evidence>
<dbReference type="HOGENOM" id="CLU_061626_0_0_1"/>
<evidence type="ECO:0000256" key="10">
    <source>
        <dbReference type="SAM" id="MobiDB-lite"/>
    </source>
</evidence>
<dbReference type="PANTHER" id="PTHR24383:SF20">
    <property type="entry name" value="C2H2-TYPE DOMAIN-CONTAINING PROTEIN"/>
    <property type="match status" value="1"/>
</dbReference>
<reference key="1">
    <citation type="submission" date="2007-01" db="EMBL/GenBank/DDBJ databases">
        <title>The Genome Sequence of Puccinia graminis f. sp. tritici Strain CRL 75-36-700-3.</title>
        <authorList>
            <consortium name="The Broad Institute Genome Sequencing Platform"/>
            <person name="Birren B."/>
            <person name="Lander E."/>
            <person name="Galagan J."/>
            <person name="Nusbaum C."/>
            <person name="Devon K."/>
            <person name="Cuomo C."/>
            <person name="Jaffe D."/>
            <person name="Butler J."/>
            <person name="Alvarez P."/>
            <person name="Gnerre S."/>
            <person name="Grabherr M."/>
            <person name="Mauceli E."/>
            <person name="Brockman W."/>
            <person name="Young S."/>
            <person name="LaButti K."/>
            <person name="Sykes S."/>
            <person name="DeCaprio D."/>
            <person name="Crawford M."/>
            <person name="Koehrsen M."/>
            <person name="Engels R."/>
            <person name="Montgomery P."/>
            <person name="Pearson M."/>
            <person name="Howarth C."/>
            <person name="Larson L."/>
            <person name="White J."/>
            <person name="Zeng Q."/>
            <person name="Kodira C."/>
            <person name="Yandava C."/>
            <person name="Alvarado L."/>
            <person name="O'Leary S."/>
            <person name="Szabo L."/>
            <person name="Dean R."/>
            <person name="Schein J."/>
        </authorList>
    </citation>
    <scope>NUCLEOTIDE SEQUENCE</scope>
    <source>
        <strain>CRL 75-36-700-3</strain>
    </source>
</reference>
<dbReference type="GO" id="GO:0003677">
    <property type="term" value="F:DNA binding"/>
    <property type="evidence" value="ECO:0007669"/>
    <property type="project" value="UniProtKB-KW"/>
</dbReference>
<protein>
    <submittedName>
        <fullName evidence="11">Uncharacterized protein</fullName>
    </submittedName>
</protein>
<dbReference type="GO" id="GO:0005634">
    <property type="term" value="C:nucleus"/>
    <property type="evidence" value="ECO:0007669"/>
    <property type="project" value="UniProtKB-SubCell"/>
</dbReference>
<keyword evidence="12" id="KW-1185">Reference proteome</keyword>
<keyword evidence="8" id="KW-0804">Transcription</keyword>